<feature type="signal peptide" evidence="1">
    <location>
        <begin position="1"/>
        <end position="24"/>
    </location>
</feature>
<organism evidence="2 3">
    <name type="scientific">Agrococcus casei LMG 22410</name>
    <dbReference type="NCBI Taxonomy" id="1255656"/>
    <lineage>
        <taxon>Bacteria</taxon>
        <taxon>Bacillati</taxon>
        <taxon>Actinomycetota</taxon>
        <taxon>Actinomycetes</taxon>
        <taxon>Micrococcales</taxon>
        <taxon>Microbacteriaceae</taxon>
        <taxon>Agrococcus</taxon>
    </lineage>
</organism>
<dbReference type="AlphaFoldDB" id="A0A1R4GGV6"/>
<dbReference type="GeneID" id="303173900"/>
<feature type="chain" id="PRO_5039133689" description="Lipoprotein" evidence="1">
    <location>
        <begin position="25"/>
        <end position="144"/>
    </location>
</feature>
<keyword evidence="3" id="KW-1185">Reference proteome</keyword>
<reference evidence="2 3" key="1">
    <citation type="submission" date="2017-02" db="EMBL/GenBank/DDBJ databases">
        <authorList>
            <person name="Peterson S.W."/>
        </authorList>
    </citation>
    <scope>NUCLEOTIDE SEQUENCE [LARGE SCALE GENOMIC DNA]</scope>
    <source>
        <strain evidence="2 3">LMG 22410</strain>
    </source>
</reference>
<evidence type="ECO:0000313" key="2">
    <source>
        <dbReference type="EMBL" id="SJM67333.1"/>
    </source>
</evidence>
<gene>
    <name evidence="2" type="ORF">CZ674_11860</name>
</gene>
<dbReference type="PROSITE" id="PS51257">
    <property type="entry name" value="PROKAR_LIPOPROTEIN"/>
    <property type="match status" value="1"/>
</dbReference>
<dbReference type="Proteomes" id="UP000195787">
    <property type="component" value="Unassembled WGS sequence"/>
</dbReference>
<protein>
    <recommendedName>
        <fullName evidence="4">Lipoprotein</fullName>
    </recommendedName>
</protein>
<proteinExistence type="predicted"/>
<evidence type="ECO:0000313" key="3">
    <source>
        <dbReference type="Proteomes" id="UP000195787"/>
    </source>
</evidence>
<accession>A0A1R4GGV6</accession>
<dbReference type="RefSeq" id="WP_086992754.1">
    <property type="nucleotide sequence ID" value="NZ_FUHU01000044.1"/>
</dbReference>
<keyword evidence="1" id="KW-0732">Signal</keyword>
<evidence type="ECO:0000256" key="1">
    <source>
        <dbReference type="SAM" id="SignalP"/>
    </source>
</evidence>
<evidence type="ECO:0008006" key="4">
    <source>
        <dbReference type="Google" id="ProtNLM"/>
    </source>
</evidence>
<name>A0A1R4GGV6_9MICO</name>
<sequence length="144" mass="15549">MLSRRAPFLTLATASTLVALTGCASGTSEPTCPLVDFDVIVAVTVETDKHVEAIGICDEIACSTDEEIPAASEVGDLYTFKQGEGSTWSFSVIRWMPEEFRLVAIVDGEKIDLGTFEADITYHPIKEGEDCGDIPEYAPITVEV</sequence>
<dbReference type="EMBL" id="FUHU01000044">
    <property type="protein sequence ID" value="SJM67333.1"/>
    <property type="molecule type" value="Genomic_DNA"/>
</dbReference>